<sequence length="235" mass="26511">MQHTIHRAEERGHANHGWLNSWHSFSFAGYYNPSKIHFGALRVINDDTVSPGMGFGTHPHENMEIITIPLEGAIKHADSVGNEKVLGVNEVQVMTAGNGIQHSEFNASQSDVLKFLQIWIFPDEKNLTPDYAQHQYSDNDFKNKLHTIVGGRKVNAPLTIHQNAVLSMGKFDIDKTINYTLSDTSNGLYVFIIEGEVIIDNIELKRRDAIGIWEVDQLDMNISKDTHVLLLEIPR</sequence>
<dbReference type="InterPro" id="IPR041602">
    <property type="entry name" value="Quercetinase_C"/>
</dbReference>
<dbReference type="RefSeq" id="WP_212216735.1">
    <property type="nucleotide sequence ID" value="NZ_JAGUCO010000011.1"/>
</dbReference>
<dbReference type="InterPro" id="IPR014710">
    <property type="entry name" value="RmlC-like_jellyroll"/>
</dbReference>
<comment type="similarity">
    <text evidence="1 2">Belongs to the pirin family.</text>
</comment>
<dbReference type="Gene3D" id="2.60.120.10">
    <property type="entry name" value="Jelly Rolls"/>
    <property type="match status" value="2"/>
</dbReference>
<evidence type="ECO:0000256" key="2">
    <source>
        <dbReference type="RuleBase" id="RU003457"/>
    </source>
</evidence>
<dbReference type="InterPro" id="IPR003829">
    <property type="entry name" value="Pirin_N_dom"/>
</dbReference>
<name>A0ABS5JXE2_9BACT</name>
<feature type="domain" description="Pirin N-terminal" evidence="3">
    <location>
        <begin position="10"/>
        <end position="120"/>
    </location>
</feature>
<proteinExistence type="inferred from homology"/>
<dbReference type="Pfam" id="PF02678">
    <property type="entry name" value="Pirin"/>
    <property type="match status" value="1"/>
</dbReference>
<evidence type="ECO:0000259" key="3">
    <source>
        <dbReference type="Pfam" id="PF02678"/>
    </source>
</evidence>
<dbReference type="PIRSF" id="PIRSF006232">
    <property type="entry name" value="Pirin"/>
    <property type="match status" value="1"/>
</dbReference>
<dbReference type="Proteomes" id="UP000708576">
    <property type="component" value="Unassembled WGS sequence"/>
</dbReference>
<dbReference type="Pfam" id="PF17954">
    <property type="entry name" value="Pirin_C_2"/>
    <property type="match status" value="1"/>
</dbReference>
<feature type="domain" description="Quercetin 2,3-dioxygenase C-terminal cupin" evidence="4">
    <location>
        <begin position="153"/>
        <end position="233"/>
    </location>
</feature>
<evidence type="ECO:0000313" key="5">
    <source>
        <dbReference type="EMBL" id="MBS2099493.1"/>
    </source>
</evidence>
<evidence type="ECO:0000259" key="4">
    <source>
        <dbReference type="Pfam" id="PF17954"/>
    </source>
</evidence>
<protein>
    <submittedName>
        <fullName evidence="5">Pirin family protein</fullName>
    </submittedName>
</protein>
<dbReference type="SUPFAM" id="SSF51182">
    <property type="entry name" value="RmlC-like cupins"/>
    <property type="match status" value="1"/>
</dbReference>
<keyword evidence="6" id="KW-1185">Reference proteome</keyword>
<organism evidence="5 6">
    <name type="scientific">Carboxylicivirga linearis</name>
    <dbReference type="NCBI Taxonomy" id="1628157"/>
    <lineage>
        <taxon>Bacteria</taxon>
        <taxon>Pseudomonadati</taxon>
        <taxon>Bacteroidota</taxon>
        <taxon>Bacteroidia</taxon>
        <taxon>Marinilabiliales</taxon>
        <taxon>Marinilabiliaceae</taxon>
        <taxon>Carboxylicivirga</taxon>
    </lineage>
</organism>
<comment type="caution">
    <text evidence="5">The sequence shown here is derived from an EMBL/GenBank/DDBJ whole genome shotgun (WGS) entry which is preliminary data.</text>
</comment>
<dbReference type="PANTHER" id="PTHR43212:SF3">
    <property type="entry name" value="QUERCETIN 2,3-DIOXYGENASE"/>
    <property type="match status" value="1"/>
</dbReference>
<evidence type="ECO:0000313" key="6">
    <source>
        <dbReference type="Proteomes" id="UP000708576"/>
    </source>
</evidence>
<dbReference type="PANTHER" id="PTHR43212">
    <property type="entry name" value="QUERCETIN 2,3-DIOXYGENASE"/>
    <property type="match status" value="1"/>
</dbReference>
<dbReference type="CDD" id="cd02910">
    <property type="entry name" value="cupin_Yhhw_N"/>
    <property type="match status" value="1"/>
</dbReference>
<evidence type="ECO:0000256" key="1">
    <source>
        <dbReference type="ARBA" id="ARBA00008416"/>
    </source>
</evidence>
<accession>A0ABS5JXE2</accession>
<dbReference type="EMBL" id="JAGUCO010000011">
    <property type="protein sequence ID" value="MBS2099493.1"/>
    <property type="molecule type" value="Genomic_DNA"/>
</dbReference>
<dbReference type="InterPro" id="IPR012093">
    <property type="entry name" value="Pirin"/>
</dbReference>
<dbReference type="InterPro" id="IPR011051">
    <property type="entry name" value="RmlC_Cupin_sf"/>
</dbReference>
<reference evidence="5 6" key="1">
    <citation type="journal article" date="2015" name="Int. J. Syst. Evol. Microbiol.">
        <title>Carboxylicivirga linearis sp. nov., isolated from a sea cucumber culture pond.</title>
        <authorList>
            <person name="Wang F.Q."/>
            <person name="Zhou Y.X."/>
            <person name="Lin X.Z."/>
            <person name="Chen G.J."/>
            <person name="Du Z.J."/>
        </authorList>
    </citation>
    <scope>NUCLEOTIDE SEQUENCE [LARGE SCALE GENOMIC DNA]</scope>
    <source>
        <strain evidence="5 6">FB218</strain>
    </source>
</reference>
<gene>
    <name evidence="5" type="ORF">KEM10_14450</name>
</gene>